<evidence type="ECO:0000256" key="11">
    <source>
        <dbReference type="ARBA" id="ARBA00038715"/>
    </source>
</evidence>
<keyword evidence="4" id="KW-1003">Cell membrane</keyword>
<evidence type="ECO:0000256" key="6">
    <source>
        <dbReference type="ARBA" id="ARBA00022692"/>
    </source>
</evidence>
<dbReference type="STRING" id="4558.A0A1B6PRZ3"/>
<evidence type="ECO:0000256" key="3">
    <source>
        <dbReference type="ARBA" id="ARBA00022448"/>
    </source>
</evidence>
<feature type="transmembrane region" description="Helical" evidence="12">
    <location>
        <begin position="48"/>
        <end position="65"/>
    </location>
</feature>
<feature type="transmembrane region" description="Helical" evidence="12">
    <location>
        <begin position="71"/>
        <end position="94"/>
    </location>
</feature>
<dbReference type="OrthoDB" id="409725at2759"/>
<dbReference type="eggNOG" id="KOG1623">
    <property type="taxonomic scope" value="Eukaryota"/>
</dbReference>
<dbReference type="Gene3D" id="1.20.1280.290">
    <property type="match status" value="2"/>
</dbReference>
<dbReference type="InterPro" id="IPR047664">
    <property type="entry name" value="SWEET"/>
</dbReference>
<comment type="subcellular location">
    <subcellularLocation>
        <location evidence="1 12">Cell membrane</location>
        <topology evidence="1 12">Multi-pass membrane protein</topology>
    </subcellularLocation>
</comment>
<dbReference type="FunCoup" id="A0A1B6PRZ3">
    <property type="interactions" value="428"/>
</dbReference>
<protein>
    <recommendedName>
        <fullName evidence="12">Bidirectional sugar transporter SWEET</fullName>
    </recommendedName>
</protein>
<evidence type="ECO:0000256" key="7">
    <source>
        <dbReference type="ARBA" id="ARBA00022737"/>
    </source>
</evidence>
<dbReference type="Gramene" id="KXG28442">
    <property type="protein sequence ID" value="KXG28442"/>
    <property type="gene ID" value="SORBI_3005G123500"/>
</dbReference>
<comment type="function">
    <text evidence="12">Mediates both low-affinity uptake and efflux of sugar across the membrane.</text>
</comment>
<feature type="transmembrane region" description="Helical" evidence="12">
    <location>
        <begin position="193"/>
        <end position="214"/>
    </location>
</feature>
<dbReference type="EMBL" id="CM000764">
    <property type="protein sequence ID" value="KXG28442.1"/>
    <property type="molecule type" value="Genomic_DNA"/>
</dbReference>
<keyword evidence="7" id="KW-0677">Repeat</keyword>
<keyword evidence="6 12" id="KW-0812">Transmembrane</keyword>
<accession>A0A1B6PRZ3</accession>
<comment type="subunit">
    <text evidence="11">Forms homooligomers and/or heterooligomers.</text>
</comment>
<dbReference type="InterPro" id="IPR004316">
    <property type="entry name" value="SWEET_rpt"/>
</dbReference>
<evidence type="ECO:0000256" key="2">
    <source>
        <dbReference type="ARBA" id="ARBA00007809"/>
    </source>
</evidence>
<dbReference type="Pfam" id="PF03083">
    <property type="entry name" value="MtN3_slv"/>
    <property type="match status" value="2"/>
</dbReference>
<keyword evidence="15" id="KW-1185">Reference proteome</keyword>
<keyword evidence="3 12" id="KW-0813">Transport</keyword>
<dbReference type="GO" id="GO:0016020">
    <property type="term" value="C:membrane"/>
    <property type="evidence" value="ECO:0000318"/>
    <property type="project" value="GO_Central"/>
</dbReference>
<evidence type="ECO:0000256" key="5">
    <source>
        <dbReference type="ARBA" id="ARBA00022597"/>
    </source>
</evidence>
<dbReference type="PANTHER" id="PTHR10791">
    <property type="entry name" value="RAG1-ACTIVATING PROTEIN 1"/>
    <property type="match status" value="1"/>
</dbReference>
<keyword evidence="9 12" id="KW-0472">Membrane</keyword>
<evidence type="ECO:0000313" key="14">
    <source>
        <dbReference type="EMBL" id="KXG28442.1"/>
    </source>
</evidence>
<evidence type="ECO:0000256" key="10">
    <source>
        <dbReference type="ARBA" id="ARBA00037238"/>
    </source>
</evidence>
<dbReference type="FunFam" id="1.20.1280.290:FF:000003">
    <property type="entry name" value="Bidirectional sugar transporter SWEET"/>
    <property type="match status" value="1"/>
</dbReference>
<keyword evidence="5 12" id="KW-0762">Sugar transport</keyword>
<dbReference type="GO" id="GO:0051119">
    <property type="term" value="F:sugar transmembrane transporter activity"/>
    <property type="evidence" value="ECO:0000318"/>
    <property type="project" value="GO_Central"/>
</dbReference>
<comment type="function">
    <text evidence="10">Mediates both low-affinity uptake and efflux of sugar across the plasma membrane.</text>
</comment>
<dbReference type="FunFam" id="1.20.1280.290:FF:000001">
    <property type="entry name" value="Bidirectional sugar transporter SWEET"/>
    <property type="match status" value="1"/>
</dbReference>
<dbReference type="GO" id="GO:0008515">
    <property type="term" value="F:sucrose transmembrane transporter activity"/>
    <property type="evidence" value="ECO:0007669"/>
    <property type="project" value="EnsemblPlants"/>
</dbReference>
<dbReference type="SMR" id="A0A1B6PRZ3"/>
<sequence>MAGLSLQHPMAFAFGLLGNIISFMTYLAPLPTFYRIYKSKSTQGFQSVPYVVALFSAMLWIYYALLKSNEFLLITINSAGCVIETLYIVMYLLYAPKKAKLFTAKILLLLNVGVFGLILLLTLLLSAGQHRVVVLGWVCVAFSVSVFVAPLSIIRQVVRTRSVEFMPFSLSLSLTVSAVVWFLYGLLIKDKYVALPNVLGFSFGVVQMGLYALYRNATPRVPPAKEVTDDDAAADGTFKLPGEHVVTIAKLTAVPAVSPQLQEEAKPADNGTTPAPAPANDVQLNAEQV</sequence>
<dbReference type="GO" id="GO:0005886">
    <property type="term" value="C:plasma membrane"/>
    <property type="evidence" value="ECO:0007669"/>
    <property type="project" value="UniProtKB-SubCell"/>
</dbReference>
<keyword evidence="8 12" id="KW-1133">Transmembrane helix</keyword>
<evidence type="ECO:0000256" key="8">
    <source>
        <dbReference type="ARBA" id="ARBA00022989"/>
    </source>
</evidence>
<name>A0A1B6PRZ3_SORBI</name>
<gene>
    <name evidence="14" type="ORF">SORBI_3005G123500</name>
</gene>
<dbReference type="GO" id="GO:0008643">
    <property type="term" value="P:carbohydrate transport"/>
    <property type="evidence" value="ECO:0000318"/>
    <property type="project" value="GO_Central"/>
</dbReference>
<dbReference type="AlphaFoldDB" id="A0A1B6PRZ3"/>
<proteinExistence type="inferred from homology"/>
<evidence type="ECO:0000256" key="4">
    <source>
        <dbReference type="ARBA" id="ARBA00022475"/>
    </source>
</evidence>
<evidence type="ECO:0000256" key="9">
    <source>
        <dbReference type="ARBA" id="ARBA00023136"/>
    </source>
</evidence>
<feature type="region of interest" description="Disordered" evidence="13">
    <location>
        <begin position="259"/>
        <end position="289"/>
    </location>
</feature>
<evidence type="ECO:0000256" key="13">
    <source>
        <dbReference type="SAM" id="MobiDB-lite"/>
    </source>
</evidence>
<dbReference type="PANTHER" id="PTHR10791:SF223">
    <property type="entry name" value="BIDIRECTIONAL SUGAR TRANSPORTER SWEET14"/>
    <property type="match status" value="1"/>
</dbReference>
<feature type="transmembrane region" description="Helical" evidence="12">
    <location>
        <begin position="106"/>
        <end position="128"/>
    </location>
</feature>
<organism evidence="14 15">
    <name type="scientific">Sorghum bicolor</name>
    <name type="common">Sorghum</name>
    <name type="synonym">Sorghum vulgare</name>
    <dbReference type="NCBI Taxonomy" id="4558"/>
    <lineage>
        <taxon>Eukaryota</taxon>
        <taxon>Viridiplantae</taxon>
        <taxon>Streptophyta</taxon>
        <taxon>Embryophyta</taxon>
        <taxon>Tracheophyta</taxon>
        <taxon>Spermatophyta</taxon>
        <taxon>Magnoliopsida</taxon>
        <taxon>Liliopsida</taxon>
        <taxon>Poales</taxon>
        <taxon>Poaceae</taxon>
        <taxon>PACMAD clade</taxon>
        <taxon>Panicoideae</taxon>
        <taxon>Andropogonodae</taxon>
        <taxon>Andropogoneae</taxon>
        <taxon>Sorghinae</taxon>
        <taxon>Sorghum</taxon>
    </lineage>
</organism>
<evidence type="ECO:0000256" key="12">
    <source>
        <dbReference type="RuleBase" id="RU910715"/>
    </source>
</evidence>
<evidence type="ECO:0000256" key="1">
    <source>
        <dbReference type="ARBA" id="ARBA00004651"/>
    </source>
</evidence>
<dbReference type="OMA" id="VANCVAW"/>
<dbReference type="Proteomes" id="UP000000768">
    <property type="component" value="Chromosome 5"/>
</dbReference>
<feature type="transmembrane region" description="Helical" evidence="12">
    <location>
        <begin position="12"/>
        <end position="36"/>
    </location>
</feature>
<reference evidence="14 15" key="1">
    <citation type="journal article" date="2009" name="Nature">
        <title>The Sorghum bicolor genome and the diversification of grasses.</title>
        <authorList>
            <person name="Paterson A.H."/>
            <person name="Bowers J.E."/>
            <person name="Bruggmann R."/>
            <person name="Dubchak I."/>
            <person name="Grimwood J."/>
            <person name="Gundlach H."/>
            <person name="Haberer G."/>
            <person name="Hellsten U."/>
            <person name="Mitros T."/>
            <person name="Poliakov A."/>
            <person name="Schmutz J."/>
            <person name="Spannagl M."/>
            <person name="Tang H."/>
            <person name="Wang X."/>
            <person name="Wicker T."/>
            <person name="Bharti A.K."/>
            <person name="Chapman J."/>
            <person name="Feltus F.A."/>
            <person name="Gowik U."/>
            <person name="Grigoriev I.V."/>
            <person name="Lyons E."/>
            <person name="Maher C.A."/>
            <person name="Martis M."/>
            <person name="Narechania A."/>
            <person name="Otillar R.P."/>
            <person name="Penning B.W."/>
            <person name="Salamov A.A."/>
            <person name="Wang Y."/>
            <person name="Zhang L."/>
            <person name="Carpita N.C."/>
            <person name="Freeling M."/>
            <person name="Gingle A.R."/>
            <person name="Hash C.T."/>
            <person name="Keller B."/>
            <person name="Klein P."/>
            <person name="Kresovich S."/>
            <person name="McCann M.C."/>
            <person name="Ming R."/>
            <person name="Peterson D.G."/>
            <person name="Mehboob-ur-Rahman"/>
            <person name="Ware D."/>
            <person name="Westhoff P."/>
            <person name="Mayer K.F."/>
            <person name="Messing J."/>
            <person name="Rokhsar D.S."/>
        </authorList>
    </citation>
    <scope>NUCLEOTIDE SEQUENCE [LARGE SCALE GENOMIC DNA]</scope>
    <source>
        <strain evidence="15">cv. BTx623</strain>
    </source>
</reference>
<dbReference type="InParanoid" id="A0A1B6PRZ3"/>
<feature type="transmembrane region" description="Helical" evidence="12">
    <location>
        <begin position="134"/>
        <end position="153"/>
    </location>
</feature>
<feature type="transmembrane region" description="Helical" evidence="12">
    <location>
        <begin position="165"/>
        <end position="187"/>
    </location>
</feature>
<comment type="similarity">
    <text evidence="2 12">Belongs to the SWEET sugar transporter family.</text>
</comment>
<reference evidence="15" key="2">
    <citation type="journal article" date="2018" name="Plant J.">
        <title>The Sorghum bicolor reference genome: improved assembly, gene annotations, a transcriptome atlas, and signatures of genome organization.</title>
        <authorList>
            <person name="McCormick R.F."/>
            <person name="Truong S.K."/>
            <person name="Sreedasyam A."/>
            <person name="Jenkins J."/>
            <person name="Shu S."/>
            <person name="Sims D."/>
            <person name="Kennedy M."/>
            <person name="Amirebrahimi M."/>
            <person name="Weers B.D."/>
            <person name="McKinley B."/>
            <person name="Mattison A."/>
            <person name="Morishige D.T."/>
            <person name="Grimwood J."/>
            <person name="Schmutz J."/>
            <person name="Mullet J.E."/>
        </authorList>
    </citation>
    <scope>NUCLEOTIDE SEQUENCE [LARGE SCALE GENOMIC DNA]</scope>
    <source>
        <strain evidence="15">cv. BTx623</strain>
    </source>
</reference>
<evidence type="ECO:0000313" key="15">
    <source>
        <dbReference type="Proteomes" id="UP000000768"/>
    </source>
</evidence>